<evidence type="ECO:0000256" key="3">
    <source>
        <dbReference type="ARBA" id="ARBA00022989"/>
    </source>
</evidence>
<protein>
    <submittedName>
        <fullName evidence="6">FUSC family protein</fullName>
    </submittedName>
</protein>
<proteinExistence type="predicted"/>
<keyword evidence="2" id="KW-0812">Transmembrane</keyword>
<evidence type="ECO:0000256" key="2">
    <source>
        <dbReference type="ARBA" id="ARBA00022692"/>
    </source>
</evidence>
<dbReference type="EMBL" id="SWOV01000077">
    <property type="protein sequence ID" value="NFF89509.1"/>
    <property type="molecule type" value="Genomic_DNA"/>
</dbReference>
<dbReference type="InterPro" id="IPR049453">
    <property type="entry name" value="Memb_transporter_dom"/>
</dbReference>
<dbReference type="RefSeq" id="WP_061281636.1">
    <property type="nucleotide sequence ID" value="NZ_CP070936.1"/>
</dbReference>
<comment type="subcellular location">
    <subcellularLocation>
        <location evidence="1">Membrane</location>
        <topology evidence="1">Multi-pass membrane protein</topology>
    </subcellularLocation>
</comment>
<keyword evidence="3" id="KW-1133">Transmembrane helix</keyword>
<organism evidence="6 7">
    <name type="scientific">Clostridium botulinum</name>
    <dbReference type="NCBI Taxonomy" id="1491"/>
    <lineage>
        <taxon>Bacteria</taxon>
        <taxon>Bacillati</taxon>
        <taxon>Bacillota</taxon>
        <taxon>Clostridia</taxon>
        <taxon>Eubacteriales</taxon>
        <taxon>Clostridiaceae</taxon>
        <taxon>Clostridium</taxon>
    </lineage>
</organism>
<evidence type="ECO:0000313" key="7">
    <source>
        <dbReference type="Proteomes" id="UP000476820"/>
    </source>
</evidence>
<dbReference type="Pfam" id="PF13515">
    <property type="entry name" value="FUSC_2"/>
    <property type="match status" value="1"/>
</dbReference>
<evidence type="ECO:0000313" key="6">
    <source>
        <dbReference type="EMBL" id="NFF89509.1"/>
    </source>
</evidence>
<accession>A0A6B4TA22</accession>
<sequence>MKFYDAMQLGACNLKPLIKETTDEKLKKKYKIALIVKTFLCVLFCMILVTAFSKIFGVENSIVGVVTVIALMTFRFSNFNFKTSQSTITILGIFLVFIISPYISSIVNPMFGFVVNLISMMIIVILSCHNVVLSNQSTLILSYLLLYGYEVNDFNGYINRVIALIVGGIIVAGIFYYKHRKVSFNNTIKDIIKDFDLNTQRTKWQIKLVLGISSAILLGELINLPRVMWIGFSVMSIIQPDIEKFEFRIKSRYPYVIIGCLMFGIVNIVLPQEIRGYIGMLGGIMVGFSATYKWQTSFNCFGALAAAIPTFGLGGAIIIRIVNNILGTLYSIIFNKIFDNIDEKISGKFNKDIISQT</sequence>
<keyword evidence="4" id="KW-0472">Membrane</keyword>
<gene>
    <name evidence="6" type="ORF">FC774_16900</name>
</gene>
<evidence type="ECO:0000259" key="5">
    <source>
        <dbReference type="Pfam" id="PF13515"/>
    </source>
</evidence>
<dbReference type="GO" id="GO:0016020">
    <property type="term" value="C:membrane"/>
    <property type="evidence" value="ECO:0007669"/>
    <property type="project" value="UniProtKB-SubCell"/>
</dbReference>
<feature type="domain" description="Integral membrane bound transporter" evidence="5">
    <location>
        <begin position="215"/>
        <end position="334"/>
    </location>
</feature>
<dbReference type="Proteomes" id="UP000476820">
    <property type="component" value="Unassembled WGS sequence"/>
</dbReference>
<dbReference type="AlphaFoldDB" id="A0A6B4TA22"/>
<evidence type="ECO:0000256" key="4">
    <source>
        <dbReference type="ARBA" id="ARBA00023136"/>
    </source>
</evidence>
<evidence type="ECO:0000256" key="1">
    <source>
        <dbReference type="ARBA" id="ARBA00004141"/>
    </source>
</evidence>
<comment type="caution">
    <text evidence="6">The sequence shown here is derived from an EMBL/GenBank/DDBJ whole genome shotgun (WGS) entry which is preliminary data.</text>
</comment>
<name>A0A6B4TA22_CLOBO</name>
<reference evidence="6 7" key="1">
    <citation type="submission" date="2019-04" db="EMBL/GenBank/DDBJ databases">
        <title>Genome sequencing of Clostridium botulinum Groups I-IV and Clostridium butyricum.</title>
        <authorList>
            <person name="Brunt J."/>
            <person name="Van Vliet A.H.M."/>
            <person name="Stringer S.C."/>
            <person name="Carter A.T."/>
            <person name="Peck M.W."/>
        </authorList>
    </citation>
    <scope>NUCLEOTIDE SEQUENCE [LARGE SCALE GENOMIC DNA]</scope>
    <source>
        <strain evidence="6 7">1605</strain>
    </source>
</reference>